<evidence type="ECO:0000256" key="2">
    <source>
        <dbReference type="ARBA" id="ARBA00022977"/>
    </source>
</evidence>
<dbReference type="GO" id="GO:0005737">
    <property type="term" value="C:cytoplasm"/>
    <property type="evidence" value="ECO:0007669"/>
    <property type="project" value="TreeGrafter"/>
</dbReference>
<dbReference type="InterPro" id="IPR022998">
    <property type="entry name" value="ThiamineP_synth_TenI"/>
</dbReference>
<dbReference type="AlphaFoldDB" id="A0A3N0D367"/>
<dbReference type="Pfam" id="PF02581">
    <property type="entry name" value="TMP-TENI"/>
    <property type="match status" value="1"/>
</dbReference>
<sequence>MKYTYNRHIIKSMTGPIVITRPDNDFDDLPDIVRLFQTGMPLLHLRKPGMSRTEAVRFLKALPDIYHPKIVLHGHYDLADDYHLKGIHLPERIRESSKEDIEILPGRYQDKGFSVSTSFHSLETLRSYGDHLFDYAFLGPVFDSISKAGYKGRRFDISGENISFPVIALGGITPGNISGVLKTGFSGAAVLGYIWNAKDPAKAFSSFPETVLDIINIKNVKSVKP</sequence>
<feature type="domain" description="Thiamine phosphate synthase/TenI" evidence="3">
    <location>
        <begin position="19"/>
        <end position="192"/>
    </location>
</feature>
<dbReference type="EMBL" id="RJTM01000179">
    <property type="protein sequence ID" value="RNL69991.1"/>
    <property type="molecule type" value="Genomic_DNA"/>
</dbReference>
<dbReference type="GO" id="GO:0009228">
    <property type="term" value="P:thiamine biosynthetic process"/>
    <property type="evidence" value="ECO:0007669"/>
    <property type="project" value="UniProtKB-KW"/>
</dbReference>
<accession>A0A3N0D367</accession>
<dbReference type="InterPro" id="IPR013785">
    <property type="entry name" value="Aldolase_TIM"/>
</dbReference>
<proteinExistence type="predicted"/>
<evidence type="ECO:0000259" key="3">
    <source>
        <dbReference type="Pfam" id="PF02581"/>
    </source>
</evidence>
<keyword evidence="5" id="KW-1185">Reference proteome</keyword>
<evidence type="ECO:0000256" key="1">
    <source>
        <dbReference type="ARBA" id="ARBA00004948"/>
    </source>
</evidence>
<evidence type="ECO:0000313" key="5">
    <source>
        <dbReference type="Proteomes" id="UP000267469"/>
    </source>
</evidence>
<dbReference type="PANTHER" id="PTHR20857:SF15">
    <property type="entry name" value="THIAMINE-PHOSPHATE SYNTHASE"/>
    <property type="match status" value="1"/>
</dbReference>
<dbReference type="InterPro" id="IPR036206">
    <property type="entry name" value="ThiamineP_synth_sf"/>
</dbReference>
<keyword evidence="2" id="KW-0784">Thiamine biosynthesis</keyword>
<protein>
    <submittedName>
        <fullName evidence="4">Thiamine phosphate synthase</fullName>
    </submittedName>
</protein>
<organism evidence="4 5">
    <name type="scientific">Sinomicrobium pectinilyticum</name>
    <dbReference type="NCBI Taxonomy" id="1084421"/>
    <lineage>
        <taxon>Bacteria</taxon>
        <taxon>Pseudomonadati</taxon>
        <taxon>Bacteroidota</taxon>
        <taxon>Flavobacteriia</taxon>
        <taxon>Flavobacteriales</taxon>
        <taxon>Flavobacteriaceae</taxon>
        <taxon>Sinomicrobium</taxon>
    </lineage>
</organism>
<reference evidence="4 5" key="1">
    <citation type="submission" date="2018-10" db="EMBL/GenBank/DDBJ databases">
        <title>Sinomicrobium pectinilyticum sp. nov., a pectinase-producing bacterium isolated from alkaline and saline soil, and emended description of the genus Sinomicrobium.</title>
        <authorList>
            <person name="Cheng B."/>
            <person name="Li C."/>
            <person name="Lai Q."/>
            <person name="Du M."/>
            <person name="Shao Z."/>
            <person name="Xu P."/>
            <person name="Yang C."/>
        </authorList>
    </citation>
    <scope>NUCLEOTIDE SEQUENCE [LARGE SCALE GENOMIC DNA]</scope>
    <source>
        <strain evidence="4 5">5DNS001</strain>
    </source>
</reference>
<dbReference type="CDD" id="cd00564">
    <property type="entry name" value="TMP_TenI"/>
    <property type="match status" value="1"/>
</dbReference>
<comment type="caution">
    <text evidence="4">The sequence shown here is derived from an EMBL/GenBank/DDBJ whole genome shotgun (WGS) entry which is preliminary data.</text>
</comment>
<dbReference type="PANTHER" id="PTHR20857">
    <property type="entry name" value="THIAMINE-PHOSPHATE PYROPHOSPHORYLASE"/>
    <property type="match status" value="1"/>
</dbReference>
<gene>
    <name evidence="4" type="ORF">ED312_22250</name>
</gene>
<dbReference type="SUPFAM" id="SSF51391">
    <property type="entry name" value="Thiamin phosphate synthase"/>
    <property type="match status" value="1"/>
</dbReference>
<dbReference type="GO" id="GO:0004789">
    <property type="term" value="F:thiamine-phosphate diphosphorylase activity"/>
    <property type="evidence" value="ECO:0007669"/>
    <property type="project" value="TreeGrafter"/>
</dbReference>
<comment type="pathway">
    <text evidence="1">Cofactor biosynthesis; thiamine diphosphate biosynthesis.</text>
</comment>
<evidence type="ECO:0000313" key="4">
    <source>
        <dbReference type="EMBL" id="RNL69991.1"/>
    </source>
</evidence>
<name>A0A3N0D367_SINP1</name>
<dbReference type="Proteomes" id="UP000267469">
    <property type="component" value="Unassembled WGS sequence"/>
</dbReference>
<dbReference type="Gene3D" id="3.20.20.70">
    <property type="entry name" value="Aldolase class I"/>
    <property type="match status" value="1"/>
</dbReference>